<gene>
    <name evidence="10" type="ORF">BEMITA_LOCUS5988</name>
</gene>
<evidence type="ECO:0000256" key="2">
    <source>
        <dbReference type="ARBA" id="ARBA00022525"/>
    </source>
</evidence>
<evidence type="ECO:0000256" key="5">
    <source>
        <dbReference type="ARBA" id="ARBA00023157"/>
    </source>
</evidence>
<dbReference type="AlphaFoldDB" id="A0A9P0G3P1"/>
<dbReference type="SUPFAM" id="SSF57283">
    <property type="entry name" value="PMP inhibitors"/>
    <property type="match status" value="2"/>
</dbReference>
<keyword evidence="8" id="KW-0732">Signal</keyword>
<dbReference type="EMBL" id="OU963864">
    <property type="protein sequence ID" value="CAH0768922.1"/>
    <property type="molecule type" value="Genomic_DNA"/>
</dbReference>
<evidence type="ECO:0000313" key="10">
    <source>
        <dbReference type="EMBL" id="CAH0768922.1"/>
    </source>
</evidence>
<feature type="domain" description="Pacifastin" evidence="9">
    <location>
        <begin position="91"/>
        <end position="127"/>
    </location>
</feature>
<evidence type="ECO:0000256" key="7">
    <source>
        <dbReference type="PROSITE-ProRule" id="PRU00776"/>
    </source>
</evidence>
<evidence type="ECO:0000256" key="4">
    <source>
        <dbReference type="ARBA" id="ARBA00022900"/>
    </source>
</evidence>
<comment type="similarity">
    <text evidence="6 7">Belongs to the protease inhibitor I19 family.</text>
</comment>
<evidence type="ECO:0000256" key="6">
    <source>
        <dbReference type="ARBA" id="ARBA00029459"/>
    </source>
</evidence>
<dbReference type="PROSITE" id="PS51446">
    <property type="entry name" value="PACIFASTIN"/>
    <property type="match status" value="1"/>
</dbReference>
<comment type="subcellular location">
    <subcellularLocation>
        <location evidence="1">Secreted</location>
    </subcellularLocation>
</comment>
<organism evidence="10 11">
    <name type="scientific">Bemisia tabaci</name>
    <name type="common">Sweetpotato whitefly</name>
    <name type="synonym">Aleurodes tabaci</name>
    <dbReference type="NCBI Taxonomy" id="7038"/>
    <lineage>
        <taxon>Eukaryota</taxon>
        <taxon>Metazoa</taxon>
        <taxon>Ecdysozoa</taxon>
        <taxon>Arthropoda</taxon>
        <taxon>Hexapoda</taxon>
        <taxon>Insecta</taxon>
        <taxon>Pterygota</taxon>
        <taxon>Neoptera</taxon>
        <taxon>Paraneoptera</taxon>
        <taxon>Hemiptera</taxon>
        <taxon>Sternorrhyncha</taxon>
        <taxon>Aleyrodoidea</taxon>
        <taxon>Aleyrodidae</taxon>
        <taxon>Aleyrodinae</taxon>
        <taxon>Bemisia</taxon>
    </lineage>
</organism>
<keyword evidence="2" id="KW-0964">Secreted</keyword>
<comment type="caution">
    <text evidence="7">Lacks conserved residue(s) required for the propagation of feature annotation.</text>
</comment>
<dbReference type="GO" id="GO:0005576">
    <property type="term" value="C:extracellular region"/>
    <property type="evidence" value="ECO:0007669"/>
    <property type="project" value="UniProtKB-SubCell"/>
</dbReference>
<feature type="chain" id="PRO_5040286601" description="Pacifastin domain-containing protein" evidence="8">
    <location>
        <begin position="28"/>
        <end position="162"/>
    </location>
</feature>
<dbReference type="KEGG" id="btab:109043348"/>
<protein>
    <recommendedName>
        <fullName evidence="9">Pacifastin domain-containing protein</fullName>
    </recommendedName>
</protein>
<dbReference type="InterPro" id="IPR036201">
    <property type="entry name" value="Pacifastin_dom_sf"/>
</dbReference>
<keyword evidence="11" id="KW-1185">Reference proteome</keyword>
<name>A0A9P0G3P1_BEMTA</name>
<feature type="signal peptide" evidence="8">
    <location>
        <begin position="1"/>
        <end position="27"/>
    </location>
</feature>
<accession>A0A9P0G3P1</accession>
<reference evidence="10" key="1">
    <citation type="submission" date="2021-12" db="EMBL/GenBank/DDBJ databases">
        <authorList>
            <person name="King R."/>
        </authorList>
    </citation>
    <scope>NUCLEOTIDE SEQUENCE</scope>
</reference>
<dbReference type="InterPro" id="IPR008037">
    <property type="entry name" value="Pacifastin_dom"/>
</dbReference>
<dbReference type="Proteomes" id="UP001152759">
    <property type="component" value="Chromosome 3"/>
</dbReference>
<evidence type="ECO:0000313" key="11">
    <source>
        <dbReference type="Proteomes" id="UP001152759"/>
    </source>
</evidence>
<evidence type="ECO:0000256" key="1">
    <source>
        <dbReference type="ARBA" id="ARBA00004613"/>
    </source>
</evidence>
<evidence type="ECO:0000256" key="8">
    <source>
        <dbReference type="SAM" id="SignalP"/>
    </source>
</evidence>
<keyword evidence="4 7" id="KW-0722">Serine protease inhibitor</keyword>
<dbReference type="Pfam" id="PF05375">
    <property type="entry name" value="Pacifastin_I"/>
    <property type="match status" value="2"/>
</dbReference>
<sequence length="162" mass="18168">MLHLSGLVPNWLIISLITLLTCRYIQTQDADYDNGVDERCKTLYDPNRSVSFDFECNRCFCMSFGVAACTRKVCSRGDRGNKTEKANNGPDPRCLSGKTYFKSGCNSCFCVSNPLVVACTKMYCPKAPNSSPVRAIPPKIDCKKDPTLRIDTLLWYEPCVKK</sequence>
<evidence type="ECO:0000259" key="9">
    <source>
        <dbReference type="PROSITE" id="PS51446"/>
    </source>
</evidence>
<dbReference type="GO" id="GO:0004867">
    <property type="term" value="F:serine-type endopeptidase inhibitor activity"/>
    <property type="evidence" value="ECO:0007669"/>
    <property type="project" value="UniProtKB-UniRule"/>
</dbReference>
<evidence type="ECO:0000256" key="3">
    <source>
        <dbReference type="ARBA" id="ARBA00022690"/>
    </source>
</evidence>
<keyword evidence="3 7" id="KW-0646">Protease inhibitor</keyword>
<keyword evidence="5" id="KW-1015">Disulfide bond</keyword>
<proteinExistence type="inferred from homology"/>